<feature type="transmembrane region" description="Helical" evidence="10">
    <location>
        <begin position="118"/>
        <end position="139"/>
    </location>
</feature>
<name>A0A1X1YR11_9MYCO</name>
<comment type="similarity">
    <text evidence="3 10">Belongs to the glycosyltransferase 39 family.</text>
</comment>
<evidence type="ECO:0000313" key="13">
    <source>
        <dbReference type="EMBL" id="ORW13514.1"/>
    </source>
</evidence>
<evidence type="ECO:0000256" key="6">
    <source>
        <dbReference type="ARBA" id="ARBA00022692"/>
    </source>
</evidence>
<evidence type="ECO:0000259" key="12">
    <source>
        <dbReference type="Pfam" id="PF16192"/>
    </source>
</evidence>
<dbReference type="Pfam" id="PF02366">
    <property type="entry name" value="PMT"/>
    <property type="match status" value="1"/>
</dbReference>
<dbReference type="UniPathway" id="UPA00378"/>
<dbReference type="EMBL" id="LQPG01000008">
    <property type="protein sequence ID" value="ORW13514.1"/>
    <property type="molecule type" value="Genomic_DNA"/>
</dbReference>
<keyword evidence="5 10" id="KW-0808">Transferase</keyword>
<evidence type="ECO:0000256" key="7">
    <source>
        <dbReference type="ARBA" id="ARBA00022989"/>
    </source>
</evidence>
<dbReference type="GO" id="GO:0005886">
    <property type="term" value="C:plasma membrane"/>
    <property type="evidence" value="ECO:0007669"/>
    <property type="project" value="UniProtKB-SubCell"/>
</dbReference>
<dbReference type="GO" id="GO:0012505">
    <property type="term" value="C:endomembrane system"/>
    <property type="evidence" value="ECO:0007669"/>
    <property type="project" value="UniProtKB-SubCell"/>
</dbReference>
<protein>
    <recommendedName>
        <fullName evidence="9 10">Polyprenol-phosphate-mannose--protein mannosyltransferase</fullName>
        <ecNumber evidence="10">2.4.1.-</ecNumber>
    </recommendedName>
</protein>
<dbReference type="AlphaFoldDB" id="A0A1X1YR11"/>
<dbReference type="InterPro" id="IPR003342">
    <property type="entry name" value="ArnT-like_N"/>
</dbReference>
<evidence type="ECO:0000256" key="8">
    <source>
        <dbReference type="ARBA" id="ARBA00023136"/>
    </source>
</evidence>
<keyword evidence="4 10" id="KW-0328">Glycosyltransferase</keyword>
<dbReference type="RefSeq" id="WP_085263398.1">
    <property type="nucleotide sequence ID" value="NZ_JACKVG010000007.1"/>
</dbReference>
<keyword evidence="14" id="KW-1185">Reference proteome</keyword>
<feature type="domain" description="Protein O-mannosyl-transferase C-terminal four TM" evidence="12">
    <location>
        <begin position="324"/>
        <end position="518"/>
    </location>
</feature>
<dbReference type="PANTHER" id="PTHR10050">
    <property type="entry name" value="DOLICHYL-PHOSPHATE-MANNOSE--PROTEIN MANNOSYLTRANSFERASE"/>
    <property type="match status" value="1"/>
</dbReference>
<keyword evidence="10" id="KW-1003">Cell membrane</keyword>
<dbReference type="Proteomes" id="UP000193866">
    <property type="component" value="Unassembled WGS sequence"/>
</dbReference>
<keyword evidence="6 10" id="KW-0812">Transmembrane</keyword>
<proteinExistence type="inferred from homology"/>
<dbReference type="EC" id="2.4.1.-" evidence="10"/>
<feature type="transmembrane region" description="Helical" evidence="10">
    <location>
        <begin position="215"/>
        <end position="233"/>
    </location>
</feature>
<dbReference type="GO" id="GO:0004169">
    <property type="term" value="F:dolichyl-phosphate-mannose-protein mannosyltransferase activity"/>
    <property type="evidence" value="ECO:0007669"/>
    <property type="project" value="UniProtKB-UniRule"/>
</dbReference>
<dbReference type="STRING" id="1108812.AWC16_04990"/>
<evidence type="ECO:0000256" key="9">
    <source>
        <dbReference type="ARBA" id="ARBA00093617"/>
    </source>
</evidence>
<evidence type="ECO:0000313" key="14">
    <source>
        <dbReference type="Proteomes" id="UP000193866"/>
    </source>
</evidence>
<dbReference type="Pfam" id="PF16192">
    <property type="entry name" value="PMT_4TMC"/>
    <property type="match status" value="1"/>
</dbReference>
<gene>
    <name evidence="13" type="ORF">AWC16_04990</name>
</gene>
<dbReference type="OrthoDB" id="9776737at2"/>
<evidence type="ECO:0000256" key="10">
    <source>
        <dbReference type="RuleBase" id="RU367007"/>
    </source>
</evidence>
<comment type="caution">
    <text evidence="13">The sequence shown here is derived from an EMBL/GenBank/DDBJ whole genome shotgun (WGS) entry which is preliminary data.</text>
</comment>
<evidence type="ECO:0000256" key="1">
    <source>
        <dbReference type="ARBA" id="ARBA00004127"/>
    </source>
</evidence>
<comment type="pathway">
    <text evidence="2 10">Protein modification; protein glycosylation.</text>
</comment>
<comment type="subcellular location">
    <subcellularLocation>
        <location evidence="10">Cell membrane</location>
    </subcellularLocation>
    <subcellularLocation>
        <location evidence="1">Endomembrane system</location>
        <topology evidence="1">Multi-pass membrane protein</topology>
    </subcellularLocation>
</comment>
<organism evidence="13 14">
    <name type="scientific">Mycolicibacter longobardus</name>
    <dbReference type="NCBI Taxonomy" id="1108812"/>
    <lineage>
        <taxon>Bacteria</taxon>
        <taxon>Bacillati</taxon>
        <taxon>Actinomycetota</taxon>
        <taxon>Actinomycetes</taxon>
        <taxon>Mycobacteriales</taxon>
        <taxon>Mycobacteriaceae</taxon>
        <taxon>Mycolicibacter</taxon>
    </lineage>
</organism>
<evidence type="ECO:0000259" key="11">
    <source>
        <dbReference type="Pfam" id="PF02366"/>
    </source>
</evidence>
<feature type="transmembrane region" description="Helical" evidence="10">
    <location>
        <begin position="393"/>
        <end position="410"/>
    </location>
</feature>
<comment type="function">
    <text evidence="10">Protein O-mannosyltransferase that catalyzes the transfer of a single mannose residue from a polyprenol phospho-mannosyl lipidic donor to the hydroxyl group of selected serine and threonine residues in acceptor proteins.</text>
</comment>
<feature type="domain" description="ArnT-like N-terminal" evidence="11">
    <location>
        <begin position="117"/>
        <end position="292"/>
    </location>
</feature>
<evidence type="ECO:0000256" key="2">
    <source>
        <dbReference type="ARBA" id="ARBA00004922"/>
    </source>
</evidence>
<feature type="transmembrane region" description="Helical" evidence="10">
    <location>
        <begin position="146"/>
        <end position="164"/>
    </location>
</feature>
<evidence type="ECO:0000256" key="4">
    <source>
        <dbReference type="ARBA" id="ARBA00022676"/>
    </source>
</evidence>
<keyword evidence="7 10" id="KW-1133">Transmembrane helix</keyword>
<sequence>MSAPTAARPAAVSERTAPVISPGLLVPVADFGPIDRARGWAVTAAVTTLAAVTRFSNLYSPTDAGTPIFDEKHYAPQAWQMLHNHGVEDNPGYGLVVHPPVGKHLIAIGEALFGYNGLGWRFTSALLGVLTVALLVRIVRRMTRSTLAGGIAGLLLVGDAVSFVAARTALLDGFLTFFVVAAFGALIVDRDQVRMRMHTVLTDGRSGVTPWGPRLGVRWWRFGAGVLLGLACATKWSGLYFVVFFGAMSLAFDVAARRQYRVRRPWLGTLFRDVGPTAYAMVLIPFGVYLASYAGWFASETGVDRHEVGQSIGPDSRFPLPDALRSLWHYTYQAYHFHAGLTNAAGNHHPWESKPWAWPMSLRPVLYAIDQHDVPGCGTQSCVKAVMMVGTPAMWWLAVPVLGYALWRSLVRHDWRYAAALVGYCAGWLPWFADIGRQMYFFYAVPMAPFLVMLLALICSDIVNDGRTRSEERWTLGLLAVSCYLALVLTNFAWLYPVLTGVPISPATWNMEIWLPSWS</sequence>
<feature type="transmembrane region" description="Helical" evidence="10">
    <location>
        <begin position="170"/>
        <end position="188"/>
    </location>
</feature>
<dbReference type="PANTHER" id="PTHR10050:SF46">
    <property type="entry name" value="PROTEIN O-MANNOSYL-TRANSFERASE 2"/>
    <property type="match status" value="1"/>
</dbReference>
<feature type="transmembrane region" description="Helical" evidence="10">
    <location>
        <begin position="439"/>
        <end position="463"/>
    </location>
</feature>
<dbReference type="InterPro" id="IPR032421">
    <property type="entry name" value="PMT_4TMC"/>
</dbReference>
<keyword evidence="8 10" id="KW-0472">Membrane</keyword>
<feature type="transmembrane region" description="Helical" evidence="10">
    <location>
        <begin position="277"/>
        <end position="298"/>
    </location>
</feature>
<accession>A0A1X1YR11</accession>
<evidence type="ECO:0000256" key="5">
    <source>
        <dbReference type="ARBA" id="ARBA00022679"/>
    </source>
</evidence>
<feature type="transmembrane region" description="Helical" evidence="10">
    <location>
        <begin position="475"/>
        <end position="496"/>
    </location>
</feature>
<reference evidence="13 14" key="1">
    <citation type="submission" date="2016-01" db="EMBL/GenBank/DDBJ databases">
        <title>The new phylogeny of the genus Mycobacterium.</title>
        <authorList>
            <person name="Tarcisio F."/>
            <person name="Conor M."/>
            <person name="Antonella G."/>
            <person name="Elisabetta G."/>
            <person name="Giulia F.S."/>
            <person name="Sara T."/>
            <person name="Anna F."/>
            <person name="Clotilde B."/>
            <person name="Roberto B."/>
            <person name="Veronica D.S."/>
            <person name="Fabio R."/>
            <person name="Monica P."/>
            <person name="Olivier J."/>
            <person name="Enrico T."/>
            <person name="Nicola S."/>
        </authorList>
    </citation>
    <scope>NUCLEOTIDE SEQUENCE [LARGE SCALE GENOMIC DNA]</scope>
    <source>
        <strain evidence="13 14">DSM 45394</strain>
    </source>
</reference>
<dbReference type="InterPro" id="IPR027005">
    <property type="entry name" value="PMT-like"/>
</dbReference>
<evidence type="ECO:0000256" key="3">
    <source>
        <dbReference type="ARBA" id="ARBA00007222"/>
    </source>
</evidence>